<organism evidence="2">
    <name type="scientific">Rosellinia necatrix</name>
    <name type="common">White root-rot fungus</name>
    <dbReference type="NCBI Taxonomy" id="77044"/>
    <lineage>
        <taxon>Eukaryota</taxon>
        <taxon>Fungi</taxon>
        <taxon>Dikarya</taxon>
        <taxon>Ascomycota</taxon>
        <taxon>Pezizomycotina</taxon>
        <taxon>Sordariomycetes</taxon>
        <taxon>Xylariomycetidae</taxon>
        <taxon>Xylariales</taxon>
        <taxon>Xylariaceae</taxon>
        <taxon>Rosellinia</taxon>
    </lineage>
</organism>
<evidence type="ECO:0000313" key="3">
    <source>
        <dbReference type="Proteomes" id="UP000054516"/>
    </source>
</evidence>
<dbReference type="AlphaFoldDB" id="A0A1S8A9B5"/>
<evidence type="ECO:0000313" key="2">
    <source>
        <dbReference type="EMBL" id="GAW26629.1"/>
    </source>
</evidence>
<name>A0A1S8A9B5_ROSNE</name>
<dbReference type="EMBL" id="DF977485">
    <property type="protein sequence ID" value="GAW26629.1"/>
    <property type="molecule type" value="Genomic_DNA"/>
</dbReference>
<evidence type="ECO:0000256" key="1">
    <source>
        <dbReference type="SAM" id="MobiDB-lite"/>
    </source>
</evidence>
<reference evidence="2" key="1">
    <citation type="submission" date="2016-03" db="EMBL/GenBank/DDBJ databases">
        <title>Draft genome sequence of Rosellinia necatrix.</title>
        <authorList>
            <person name="Kanematsu S."/>
        </authorList>
    </citation>
    <scope>NUCLEOTIDE SEQUENCE [LARGE SCALE GENOMIC DNA]</scope>
    <source>
        <strain evidence="2">W97</strain>
    </source>
</reference>
<feature type="region of interest" description="Disordered" evidence="1">
    <location>
        <begin position="63"/>
        <end position="84"/>
    </location>
</feature>
<sequence length="84" mass="8854">MLRDTRGGREAECDRTGDARDRTTYNGGGRGGVLVSTGCGHRRAERELLLGGKGEGLDTTPRALVNSGGNRQHCPPGLVRCSST</sequence>
<proteinExistence type="predicted"/>
<feature type="region of interest" description="Disordered" evidence="1">
    <location>
        <begin position="1"/>
        <end position="29"/>
    </location>
</feature>
<gene>
    <name evidence="2" type="ORF">SAMD00023353_4000470</name>
</gene>
<keyword evidence="3" id="KW-1185">Reference proteome</keyword>
<protein>
    <submittedName>
        <fullName evidence="2">Uncharacterized protein</fullName>
    </submittedName>
</protein>
<feature type="compositionally biased region" description="Basic and acidic residues" evidence="1">
    <location>
        <begin position="1"/>
        <end position="23"/>
    </location>
</feature>
<dbReference type="Proteomes" id="UP000054516">
    <property type="component" value="Unassembled WGS sequence"/>
</dbReference>
<accession>A0A1S8A9B5</accession>